<dbReference type="InterPro" id="IPR000182">
    <property type="entry name" value="GNAT_dom"/>
</dbReference>
<proteinExistence type="predicted"/>
<dbReference type="RefSeq" id="WP_126657871.1">
    <property type="nucleotide sequence ID" value="NZ_RYYR01000004.1"/>
</dbReference>
<accession>A0A432LER6</accession>
<feature type="domain" description="N-acetyltransferase" evidence="1">
    <location>
        <begin position="10"/>
        <end position="166"/>
    </location>
</feature>
<dbReference type="GO" id="GO:0005737">
    <property type="term" value="C:cytoplasm"/>
    <property type="evidence" value="ECO:0007669"/>
    <property type="project" value="TreeGrafter"/>
</dbReference>
<dbReference type="AlphaFoldDB" id="A0A432LER6"/>
<name>A0A432LER6_9BACI</name>
<dbReference type="Pfam" id="PF13302">
    <property type="entry name" value="Acetyltransf_3"/>
    <property type="match status" value="1"/>
</dbReference>
<evidence type="ECO:0000259" key="1">
    <source>
        <dbReference type="PROSITE" id="PS51186"/>
    </source>
</evidence>
<keyword evidence="2" id="KW-0808">Transferase</keyword>
<evidence type="ECO:0000313" key="3">
    <source>
        <dbReference type="Proteomes" id="UP000287910"/>
    </source>
</evidence>
<dbReference type="PANTHER" id="PTHR43792">
    <property type="entry name" value="GNAT FAMILY, PUTATIVE (AFU_ORTHOLOGUE AFUA_3G00765)-RELATED-RELATED"/>
    <property type="match status" value="1"/>
</dbReference>
<dbReference type="InterPro" id="IPR016181">
    <property type="entry name" value="Acyl_CoA_acyltransferase"/>
</dbReference>
<dbReference type="InterPro" id="IPR051531">
    <property type="entry name" value="N-acetyltransferase"/>
</dbReference>
<comment type="caution">
    <text evidence="2">The sequence shown here is derived from an EMBL/GenBank/DDBJ whole genome shotgun (WGS) entry which is preliminary data.</text>
</comment>
<evidence type="ECO:0000313" key="2">
    <source>
        <dbReference type="EMBL" id="RUL55631.1"/>
    </source>
</evidence>
<reference evidence="2 3" key="1">
    <citation type="submission" date="2018-12" db="EMBL/GenBank/DDBJ databases">
        <title>Lysinibacillus antri sp. nov., isolated from a cave soil.</title>
        <authorList>
            <person name="Narsing Rao M.P."/>
            <person name="Zhang H."/>
            <person name="Dong Z.-Y."/>
            <person name="Niu X.-K."/>
            <person name="Zhang K."/>
            <person name="Fang B.-Z."/>
            <person name="Kang Y.-Q."/>
            <person name="Xiao M."/>
            <person name="Li W.-J."/>
        </authorList>
    </citation>
    <scope>NUCLEOTIDE SEQUENCE [LARGE SCALE GENOMIC DNA]</scope>
    <source>
        <strain evidence="2 3">SYSU K30002</strain>
    </source>
</reference>
<protein>
    <submittedName>
        <fullName evidence="2">N-acetyltransferase</fullName>
    </submittedName>
</protein>
<dbReference type="PANTHER" id="PTHR43792:SF9">
    <property type="entry name" value="RIBOSOMAL-PROTEIN-ALANINE ACETYLTRANSFERASE"/>
    <property type="match status" value="1"/>
</dbReference>
<sequence>MFPVIETERLVLRELVEEDASIILNCFSNDEVLRFYGQQPLKSIEQVKQIIQNFSNSFESKSGIKWGIESKETGTIIGTIGIQDWSHEHKRANISYALFPDAWGKGYGSEVVEKVISFSFEELGLERLGAIVFVENQASNKLLTKIGFQKEGVLKHYMYQNGVPYDTNVFSLLKNK</sequence>
<dbReference type="PROSITE" id="PS51186">
    <property type="entry name" value="GNAT"/>
    <property type="match status" value="1"/>
</dbReference>
<gene>
    <name evidence="2" type="ORF">EK386_04725</name>
</gene>
<dbReference type="EMBL" id="RYYR01000004">
    <property type="protein sequence ID" value="RUL55631.1"/>
    <property type="molecule type" value="Genomic_DNA"/>
</dbReference>
<keyword evidence="3" id="KW-1185">Reference proteome</keyword>
<dbReference type="GO" id="GO:0008999">
    <property type="term" value="F:protein-N-terminal-alanine acetyltransferase activity"/>
    <property type="evidence" value="ECO:0007669"/>
    <property type="project" value="TreeGrafter"/>
</dbReference>
<dbReference type="SUPFAM" id="SSF55729">
    <property type="entry name" value="Acyl-CoA N-acyltransferases (Nat)"/>
    <property type="match status" value="1"/>
</dbReference>
<organism evidence="2 3">
    <name type="scientific">Lysinibacillus antri</name>
    <dbReference type="NCBI Taxonomy" id="2498145"/>
    <lineage>
        <taxon>Bacteria</taxon>
        <taxon>Bacillati</taxon>
        <taxon>Bacillota</taxon>
        <taxon>Bacilli</taxon>
        <taxon>Bacillales</taxon>
        <taxon>Bacillaceae</taxon>
        <taxon>Lysinibacillus</taxon>
    </lineage>
</organism>
<dbReference type="Proteomes" id="UP000287910">
    <property type="component" value="Unassembled WGS sequence"/>
</dbReference>
<dbReference type="Gene3D" id="3.40.630.30">
    <property type="match status" value="1"/>
</dbReference>